<comment type="caution">
    <text evidence="3">The sequence shown here is derived from an EMBL/GenBank/DDBJ whole genome shotgun (WGS) entry which is preliminary data.</text>
</comment>
<feature type="compositionally biased region" description="Acidic residues" evidence="1">
    <location>
        <begin position="139"/>
        <end position="148"/>
    </location>
</feature>
<proteinExistence type="predicted"/>
<keyword evidence="2" id="KW-0812">Transmembrane</keyword>
<keyword evidence="2" id="KW-1133">Transmembrane helix</keyword>
<sequence length="161" mass="17336">MFLLGFVADPIINLYLDPYTTVSSVPLSKLGAKSEPVAEYEPASWLEHFLKGLASLGLLSFMKVLWMLGPSGWWNLRSSGLIGGGGRAAGGTGRDRLASISWIVVLIGVGTFLWGVYKGVRAWSRRLLEKAGERVQDVQGDDDADDDGNPASPNGGQKKDQ</sequence>
<feature type="region of interest" description="Disordered" evidence="1">
    <location>
        <begin position="134"/>
        <end position="161"/>
    </location>
</feature>
<evidence type="ECO:0000313" key="3">
    <source>
        <dbReference type="EMBL" id="KAH0543897.1"/>
    </source>
</evidence>
<keyword evidence="4" id="KW-1185">Reference proteome</keyword>
<dbReference type="EMBL" id="JAGHQL010000025">
    <property type="protein sequence ID" value="KAH0543897.1"/>
    <property type="molecule type" value="Genomic_DNA"/>
</dbReference>
<name>A0A9P8L501_9PEZI</name>
<protein>
    <submittedName>
        <fullName evidence="3">Uncharacterized protein</fullName>
    </submittedName>
</protein>
<feature type="transmembrane region" description="Helical" evidence="2">
    <location>
        <begin position="97"/>
        <end position="117"/>
    </location>
</feature>
<evidence type="ECO:0000256" key="2">
    <source>
        <dbReference type="SAM" id="Phobius"/>
    </source>
</evidence>
<gene>
    <name evidence="3" type="ORF">FGG08_001798</name>
</gene>
<organism evidence="3 4">
    <name type="scientific">Glutinoglossum americanum</name>
    <dbReference type="NCBI Taxonomy" id="1670608"/>
    <lineage>
        <taxon>Eukaryota</taxon>
        <taxon>Fungi</taxon>
        <taxon>Dikarya</taxon>
        <taxon>Ascomycota</taxon>
        <taxon>Pezizomycotina</taxon>
        <taxon>Geoglossomycetes</taxon>
        <taxon>Geoglossales</taxon>
        <taxon>Geoglossaceae</taxon>
        <taxon>Glutinoglossum</taxon>
    </lineage>
</organism>
<keyword evidence="2" id="KW-0472">Membrane</keyword>
<evidence type="ECO:0000256" key="1">
    <source>
        <dbReference type="SAM" id="MobiDB-lite"/>
    </source>
</evidence>
<reference evidence="3" key="1">
    <citation type="submission" date="2021-03" db="EMBL/GenBank/DDBJ databases">
        <title>Comparative genomics and phylogenomic investigation of the class Geoglossomycetes provide insights into ecological specialization and systematics.</title>
        <authorList>
            <person name="Melie T."/>
            <person name="Pirro S."/>
            <person name="Miller A.N."/>
            <person name="Quandt A."/>
        </authorList>
    </citation>
    <scope>NUCLEOTIDE SEQUENCE</scope>
    <source>
        <strain evidence="3">GBOQ0MN5Z8</strain>
    </source>
</reference>
<evidence type="ECO:0000313" key="4">
    <source>
        <dbReference type="Proteomes" id="UP000698800"/>
    </source>
</evidence>
<accession>A0A9P8L501</accession>
<dbReference type="Proteomes" id="UP000698800">
    <property type="component" value="Unassembled WGS sequence"/>
</dbReference>
<dbReference type="AlphaFoldDB" id="A0A9P8L501"/>
<dbReference type="OrthoDB" id="264354at2759"/>